<name>A0A2K6UVK8_SAIBB</name>
<keyword evidence="15" id="KW-1185">Reference proteome</keyword>
<dbReference type="GO" id="GO:0048302">
    <property type="term" value="P:regulation of isotype switching to IgG isotypes"/>
    <property type="evidence" value="ECO:0007669"/>
    <property type="project" value="Ensembl"/>
</dbReference>
<keyword evidence="7 11" id="KW-0472">Membrane</keyword>
<dbReference type="Proteomes" id="UP000233220">
    <property type="component" value="Unplaced"/>
</dbReference>
<feature type="signal peptide" evidence="12">
    <location>
        <begin position="1"/>
        <end position="32"/>
    </location>
</feature>
<dbReference type="FunFam" id="2.60.40.10:FF:001712">
    <property type="entry name" value="Interleukin-27 receptor subunit alpha"/>
    <property type="match status" value="1"/>
</dbReference>
<dbReference type="STRING" id="39432.ENSSBOP00000035958"/>
<evidence type="ECO:0000256" key="7">
    <source>
        <dbReference type="ARBA" id="ARBA00023136"/>
    </source>
</evidence>
<dbReference type="GO" id="GO:0002827">
    <property type="term" value="P:positive regulation of T-helper 1 type immune response"/>
    <property type="evidence" value="ECO:0007669"/>
    <property type="project" value="Ensembl"/>
</dbReference>
<dbReference type="Gene3D" id="2.60.40.10">
    <property type="entry name" value="Immunoglobulins"/>
    <property type="match status" value="2"/>
</dbReference>
<dbReference type="AlphaFoldDB" id="A0A2K6UVK8"/>
<dbReference type="Ensembl" id="ENSSBOT00000052890.1">
    <property type="protein sequence ID" value="ENSSBOP00000035958.1"/>
    <property type="gene ID" value="ENSSBOG00000034131.1"/>
</dbReference>
<dbReference type="PANTHER" id="PTHR48423">
    <property type="entry name" value="INTERLEUKIN-27 RECEPTOR SUBUNIT ALPHA"/>
    <property type="match status" value="1"/>
</dbReference>
<evidence type="ECO:0000256" key="3">
    <source>
        <dbReference type="ARBA" id="ARBA00022692"/>
    </source>
</evidence>
<dbReference type="PROSITE" id="PS50853">
    <property type="entry name" value="FN3"/>
    <property type="match status" value="2"/>
</dbReference>
<reference evidence="14" key="1">
    <citation type="submission" date="2025-08" db="UniProtKB">
        <authorList>
            <consortium name="Ensembl"/>
        </authorList>
    </citation>
    <scope>IDENTIFICATION</scope>
</reference>
<dbReference type="InterPro" id="IPR003961">
    <property type="entry name" value="FN3_dom"/>
</dbReference>
<reference evidence="14" key="2">
    <citation type="submission" date="2025-09" db="UniProtKB">
        <authorList>
            <consortium name="Ensembl"/>
        </authorList>
    </citation>
    <scope>IDENTIFICATION</scope>
</reference>
<dbReference type="SUPFAM" id="SSF49265">
    <property type="entry name" value="Fibronectin type III"/>
    <property type="match status" value="1"/>
</dbReference>
<dbReference type="InterPro" id="IPR013783">
    <property type="entry name" value="Ig-like_fold"/>
</dbReference>
<evidence type="ECO:0000259" key="13">
    <source>
        <dbReference type="PROSITE" id="PS50853"/>
    </source>
</evidence>
<protein>
    <submittedName>
        <fullName evidence="14">Interleukin 27 receptor subunit alpha</fullName>
    </submittedName>
</protein>
<feature type="domain" description="Fibronectin type-III" evidence="13">
    <location>
        <begin position="244"/>
        <end position="340"/>
    </location>
</feature>
<evidence type="ECO:0000256" key="6">
    <source>
        <dbReference type="ARBA" id="ARBA00022989"/>
    </source>
</evidence>
<keyword evidence="8" id="KW-0675">Receptor</keyword>
<proteinExistence type="inferred from homology"/>
<keyword evidence="5" id="KW-0677">Repeat</keyword>
<dbReference type="GO" id="GO:0045509">
    <property type="term" value="F:interleukin-27 receptor activity"/>
    <property type="evidence" value="ECO:0007669"/>
    <property type="project" value="Ensembl"/>
</dbReference>
<accession>A0A2K6UVK8</accession>
<dbReference type="GO" id="GO:2000408">
    <property type="term" value="P:negative regulation of T cell extravasation"/>
    <property type="evidence" value="ECO:0007669"/>
    <property type="project" value="Ensembl"/>
</dbReference>
<dbReference type="GeneTree" id="ENSGT00700000104610"/>
<evidence type="ECO:0000256" key="5">
    <source>
        <dbReference type="ARBA" id="ARBA00022737"/>
    </source>
</evidence>
<keyword evidence="4 12" id="KW-0732">Signal</keyword>
<keyword evidence="6 11" id="KW-1133">Transmembrane helix</keyword>
<dbReference type="InterPro" id="IPR036116">
    <property type="entry name" value="FN3_sf"/>
</dbReference>
<dbReference type="GO" id="GO:0032715">
    <property type="term" value="P:negative regulation of interleukin-6 production"/>
    <property type="evidence" value="ECO:0007669"/>
    <property type="project" value="Ensembl"/>
</dbReference>
<dbReference type="GO" id="GO:0032700">
    <property type="term" value="P:negative regulation of interleukin-17 production"/>
    <property type="evidence" value="ECO:0007669"/>
    <property type="project" value="Ensembl"/>
</dbReference>
<evidence type="ECO:0000256" key="9">
    <source>
        <dbReference type="ARBA" id="ARBA00023180"/>
    </source>
</evidence>
<dbReference type="FunFam" id="2.60.40.10:FF:001521">
    <property type="entry name" value="Interleukin 27 receptor subunit alpha"/>
    <property type="match status" value="1"/>
</dbReference>
<evidence type="ECO:0000256" key="12">
    <source>
        <dbReference type="SAM" id="SignalP"/>
    </source>
</evidence>
<feature type="domain" description="Fibronectin type-III" evidence="13">
    <location>
        <begin position="341"/>
        <end position="433"/>
    </location>
</feature>
<dbReference type="GO" id="GO:0050830">
    <property type="term" value="P:defense response to Gram-positive bacterium"/>
    <property type="evidence" value="ECO:0007669"/>
    <property type="project" value="Ensembl"/>
</dbReference>
<feature type="region of interest" description="Disordered" evidence="10">
    <location>
        <begin position="513"/>
        <end position="532"/>
    </location>
</feature>
<dbReference type="GO" id="GO:2000317">
    <property type="term" value="P:negative regulation of T-helper 17 type immune response"/>
    <property type="evidence" value="ECO:0007669"/>
    <property type="project" value="Ensembl"/>
</dbReference>
<comment type="similarity">
    <text evidence="2">Belongs to the type I cytokine receptor family. Type 2 subfamily.</text>
</comment>
<sequence length="559" mass="61359">MRGGRGAPFRPWPLSKLALLPLLWVLFQRTRPQGSAGPLQCHGVGPFGDLNCSWEPLGDLGAPSKLHLQSQKYGSNKTQTVAVVAGQSWVSIPREQLTTSDKLLVWGTKTDQSLWPPVFVDLETQMKPNAPRLGPDVDFSEDDPLEATVHWTPPTWPSHKVLICQFHYRRCQEVAWTLPPEPCVQVSYNVWFWVGGRELSLEGITCCNSSIPSGAEWASVSAVNATSWEPLTKLSLVCLDSASAPHSVAVSSIAESTELLVTWQPGPGEPQEHVVDWVGDGDPLEKLNWVRLPPGNLSALLPGNFTVGIPYRITVTTVSASGLASAPPVWGFREELTPLVGPTLWRLQDAPPGTPAIAWGEVPRHQLRGHLTHYTLCSRSGNRPSVCMNVSCDTQSVTLPDLPWGPCELWVMASTIAGQGPPGPILRLHLPDNTLKWKVLPGLLFLWVLFLMGCGLRLATSGRCHHLRHKMLPRWIWEKVPDPANSSSGQPHMEQVPEAQSLGDFPILEVEEMEPPPPVMESPQHPQATAPLDSGYEKHFLPTPEELGLLGPLRPQVMA</sequence>
<feature type="transmembrane region" description="Helical" evidence="11">
    <location>
        <begin position="439"/>
        <end position="460"/>
    </location>
</feature>
<gene>
    <name evidence="14" type="primary">IL27RA</name>
</gene>
<dbReference type="GO" id="GO:0002829">
    <property type="term" value="P:negative regulation of type 2 immune response"/>
    <property type="evidence" value="ECO:0007669"/>
    <property type="project" value="Ensembl"/>
</dbReference>
<dbReference type="PANTHER" id="PTHR48423:SF1">
    <property type="entry name" value="INTERLEUKIN-27 RECEPTOR SUBUNIT ALPHA"/>
    <property type="match status" value="1"/>
</dbReference>
<organism evidence="14 15">
    <name type="scientific">Saimiri boliviensis boliviensis</name>
    <name type="common">Bolivian squirrel monkey</name>
    <dbReference type="NCBI Taxonomy" id="39432"/>
    <lineage>
        <taxon>Eukaryota</taxon>
        <taxon>Metazoa</taxon>
        <taxon>Chordata</taxon>
        <taxon>Craniata</taxon>
        <taxon>Vertebrata</taxon>
        <taxon>Euteleostomi</taxon>
        <taxon>Mammalia</taxon>
        <taxon>Eutheria</taxon>
        <taxon>Euarchontoglires</taxon>
        <taxon>Primates</taxon>
        <taxon>Haplorrhini</taxon>
        <taxon>Platyrrhini</taxon>
        <taxon>Cebidae</taxon>
        <taxon>Saimiriinae</taxon>
        <taxon>Saimiri</taxon>
    </lineage>
</organism>
<evidence type="ECO:0000256" key="8">
    <source>
        <dbReference type="ARBA" id="ARBA00023170"/>
    </source>
</evidence>
<keyword evidence="3 11" id="KW-0812">Transmembrane</keyword>
<comment type="subcellular location">
    <subcellularLocation>
        <location evidence="1">Membrane</location>
        <topology evidence="1">Single-pass type I membrane protein</topology>
    </subcellularLocation>
</comment>
<evidence type="ECO:0000313" key="14">
    <source>
        <dbReference type="Ensembl" id="ENSSBOP00000035958.1"/>
    </source>
</evidence>
<evidence type="ECO:0000256" key="2">
    <source>
        <dbReference type="ARBA" id="ARBA00008921"/>
    </source>
</evidence>
<feature type="chain" id="PRO_5014328991" evidence="12">
    <location>
        <begin position="33"/>
        <end position="559"/>
    </location>
</feature>
<evidence type="ECO:0000256" key="10">
    <source>
        <dbReference type="SAM" id="MobiDB-lite"/>
    </source>
</evidence>
<dbReference type="GO" id="GO:0043524">
    <property type="term" value="P:negative regulation of neuron apoptotic process"/>
    <property type="evidence" value="ECO:0007669"/>
    <property type="project" value="Ensembl"/>
</dbReference>
<dbReference type="OMA" id="TCCCSLI"/>
<evidence type="ECO:0000256" key="4">
    <source>
        <dbReference type="ARBA" id="ARBA00022729"/>
    </source>
</evidence>
<evidence type="ECO:0000313" key="15">
    <source>
        <dbReference type="Proteomes" id="UP000233220"/>
    </source>
</evidence>
<keyword evidence="9" id="KW-0325">Glycoprotein</keyword>
<dbReference type="GO" id="GO:0032729">
    <property type="term" value="P:positive regulation of type II interferon production"/>
    <property type="evidence" value="ECO:0007669"/>
    <property type="project" value="Ensembl"/>
</dbReference>
<evidence type="ECO:0000256" key="11">
    <source>
        <dbReference type="SAM" id="Phobius"/>
    </source>
</evidence>
<dbReference type="GO" id="GO:0032720">
    <property type="term" value="P:negative regulation of tumor necrosis factor production"/>
    <property type="evidence" value="ECO:0007669"/>
    <property type="project" value="Ensembl"/>
</dbReference>
<dbReference type="InterPro" id="IPR052672">
    <property type="entry name" value="Type1_Cytokine_Rcpt_Type2"/>
</dbReference>
<dbReference type="GO" id="GO:0005886">
    <property type="term" value="C:plasma membrane"/>
    <property type="evidence" value="ECO:0007669"/>
    <property type="project" value="UniProtKB-ARBA"/>
</dbReference>
<evidence type="ECO:0000256" key="1">
    <source>
        <dbReference type="ARBA" id="ARBA00004479"/>
    </source>
</evidence>